<keyword evidence="4" id="KW-1185">Reference proteome</keyword>
<dbReference type="Pfam" id="PF04892">
    <property type="entry name" value="VanZ"/>
    <property type="match status" value="1"/>
</dbReference>
<sequence length="120" mass="13872">MLKRWALVLLIAYAALLLVLSLITIGSMKTLGSSFDDKINHFGAYFILTLLLFNYFRKMEIRNALVYALIAASFYGCTMEVLQYVLTTNRMFDSYDMLANFFGAIFAVLFMIFYKKLKLK</sequence>
<comment type="caution">
    <text evidence="3">The sequence shown here is derived from an EMBL/GenBank/DDBJ whole genome shotgun (WGS) entry which is preliminary data.</text>
</comment>
<feature type="domain" description="VanZ-like" evidence="2">
    <location>
        <begin position="38"/>
        <end position="113"/>
    </location>
</feature>
<dbReference type="RefSeq" id="WP_066433316.1">
    <property type="nucleotide sequence ID" value="NZ_LZRN01000014.1"/>
</dbReference>
<feature type="transmembrane region" description="Helical" evidence="1">
    <location>
        <begin position="97"/>
        <end position="114"/>
    </location>
</feature>
<accession>A0A1A7R0C0</accession>
<keyword evidence="1" id="KW-0812">Transmembrane</keyword>
<name>A0A1A7R0C0_9FLAO</name>
<gene>
    <name evidence="3" type="ORF">LX77_02224</name>
</gene>
<dbReference type="OrthoDB" id="5472246at2"/>
<evidence type="ECO:0000259" key="2">
    <source>
        <dbReference type="Pfam" id="PF04892"/>
    </source>
</evidence>
<organism evidence="3 4">
    <name type="scientific">Gelidibacter algens</name>
    <dbReference type="NCBI Taxonomy" id="49280"/>
    <lineage>
        <taxon>Bacteria</taxon>
        <taxon>Pseudomonadati</taxon>
        <taxon>Bacteroidota</taxon>
        <taxon>Flavobacteriia</taxon>
        <taxon>Flavobacteriales</taxon>
        <taxon>Flavobacteriaceae</taxon>
        <taxon>Gelidibacter</taxon>
    </lineage>
</organism>
<evidence type="ECO:0000313" key="3">
    <source>
        <dbReference type="EMBL" id="RAJ23064.1"/>
    </source>
</evidence>
<dbReference type="PANTHER" id="PTHR28008">
    <property type="entry name" value="DOMAIN PROTEIN, PUTATIVE (AFU_ORTHOLOGUE AFUA_3G10980)-RELATED"/>
    <property type="match status" value="1"/>
</dbReference>
<keyword evidence="1" id="KW-1133">Transmembrane helix</keyword>
<dbReference type="InterPro" id="IPR006976">
    <property type="entry name" value="VanZ-like"/>
</dbReference>
<dbReference type="Proteomes" id="UP000248987">
    <property type="component" value="Unassembled WGS sequence"/>
</dbReference>
<dbReference type="EMBL" id="QLLQ01000007">
    <property type="protein sequence ID" value="RAJ23064.1"/>
    <property type="molecule type" value="Genomic_DNA"/>
</dbReference>
<keyword evidence="1" id="KW-0472">Membrane</keyword>
<feature type="transmembrane region" description="Helical" evidence="1">
    <location>
        <begin position="64"/>
        <end position="85"/>
    </location>
</feature>
<protein>
    <submittedName>
        <fullName evidence="3">VanZ like protein</fullName>
    </submittedName>
</protein>
<reference evidence="3 4" key="1">
    <citation type="submission" date="2018-06" db="EMBL/GenBank/DDBJ databases">
        <title>Genomic Encyclopedia of Archaeal and Bacterial Type Strains, Phase II (KMG-II): from individual species to whole genera.</title>
        <authorList>
            <person name="Goeker M."/>
        </authorList>
    </citation>
    <scope>NUCLEOTIDE SEQUENCE [LARGE SCALE GENOMIC DNA]</scope>
    <source>
        <strain evidence="3 4">DSM 12408</strain>
    </source>
</reference>
<dbReference type="STRING" id="49280.A9996_08895"/>
<evidence type="ECO:0000313" key="4">
    <source>
        <dbReference type="Proteomes" id="UP000248987"/>
    </source>
</evidence>
<feature type="transmembrane region" description="Helical" evidence="1">
    <location>
        <begin position="39"/>
        <end position="57"/>
    </location>
</feature>
<dbReference type="PANTHER" id="PTHR28008:SF1">
    <property type="entry name" value="DOMAIN PROTEIN, PUTATIVE (AFU_ORTHOLOGUE AFUA_3G10980)-RELATED"/>
    <property type="match status" value="1"/>
</dbReference>
<dbReference type="NCBIfam" id="NF037970">
    <property type="entry name" value="vanZ_1"/>
    <property type="match status" value="1"/>
</dbReference>
<evidence type="ECO:0000256" key="1">
    <source>
        <dbReference type="SAM" id="Phobius"/>
    </source>
</evidence>
<proteinExistence type="predicted"/>
<feature type="transmembrane region" description="Helical" evidence="1">
    <location>
        <begin position="7"/>
        <end position="27"/>
    </location>
</feature>
<dbReference type="AlphaFoldDB" id="A0A1A7R0C0"/>